<keyword evidence="2" id="KW-1185">Reference proteome</keyword>
<dbReference type="RefSeq" id="WP_169282971.1">
    <property type="nucleotide sequence ID" value="NZ_CP051680.1"/>
</dbReference>
<gene>
    <name evidence="1" type="ORF">HH215_28515</name>
</gene>
<dbReference type="Proteomes" id="UP000502248">
    <property type="component" value="Chromosome"/>
</dbReference>
<evidence type="ECO:0000313" key="2">
    <source>
        <dbReference type="Proteomes" id="UP000502248"/>
    </source>
</evidence>
<dbReference type="AlphaFoldDB" id="A0A7Z2VPK2"/>
<accession>A0A7Z2VPK2</accession>
<sequence>MADTSPNIGLKKPLENEFVDIGIINGNMDKIDQSLGQMSNLPTAAKDAAGAISEIHDQLRHKPGVPIALNNGVQIVQGGDVPAILHPSMIGRTLINLLGRDGNCEQLNIWNSYQNTHSLVTTNVKYGNNAMRLTLNPAAAGGYGSAWRYFSIVGGKTYLLLFEGKVGTGTKMAVGVSGGDGATIGNEVTDTTKYCISYLTWTAPDSIMRQFSIYSYGADNTFNYVDGARLFEITATEKMYIDGLSVLTAQSYIESKYPYVDDMKHVNSVFMRNPGKNLLPLFSEWTQYSGTSTVTEFNTLSLDANSTVQMDVPCMPNYDYTFSVTNVGGGRILIATFDISMSLIAQSNYVVGSSISKVTEVNAKYIRVVLDTTGLSAKGFTNPMLNIGSIAIPFEPQKPSYLYLPDCNLRSNVEGSIADKLYTDGQGKPRVSRRFRETILDGTLMYTHDGDYTGYKRVNTSSIGGWVGDTTANIGIKYDGKLLTSVTNVPTFYDAVRFNNAGILYIYIADTDSGWGESYSPSQDEIKAYFNGWRMHLDGSGYQTPFNGMGTRGWHYRVDGVTNPSAGNGTLILPTTQAPSFTPYRLMYQLAQSVDEAVNYEGSLMLQEGANQIEVGTGIVVQEAAKPLTNGTSYYLNRTDVAGSNFKRRALRTIKIYKNGNIDTVWKIDNNSAGSSVVNGSSWAMTLNANLDPTAAYSVTYLALDTYALGIAPHSINAEYAPNIRESVESMVREVVEARTEISVLRNTKVQKQLPQWVVPTLSNGWTSAGGIPVKYSKDDSGNVIIDGYCWGGVATEGTTIFLLPRDYRPTERVLRAVLSHVPDIASPYIIVGTNGEVKIYKVAVGGTNNDFFMNGVSFRAAQ</sequence>
<reference evidence="1 2" key="1">
    <citation type="submission" date="2020-04" db="EMBL/GenBank/DDBJ databases">
        <title>Genome sequencing of novel species.</title>
        <authorList>
            <person name="Heo J."/>
            <person name="Kim S.-J."/>
            <person name="Kim J.-S."/>
            <person name="Hong S.-B."/>
            <person name="Kwon S.-W."/>
        </authorList>
    </citation>
    <scope>NUCLEOTIDE SEQUENCE [LARGE SCALE GENOMIC DNA]</scope>
    <source>
        <strain evidence="1 2">MFER-1</strain>
    </source>
</reference>
<dbReference type="Gene3D" id="2.60.120.260">
    <property type="entry name" value="Galactose-binding domain-like"/>
    <property type="match status" value="1"/>
</dbReference>
<dbReference type="KEGG" id="cheb:HH215_28515"/>
<organism evidence="1 2">
    <name type="scientific">Cohnella herbarum</name>
    <dbReference type="NCBI Taxonomy" id="2728023"/>
    <lineage>
        <taxon>Bacteria</taxon>
        <taxon>Bacillati</taxon>
        <taxon>Bacillota</taxon>
        <taxon>Bacilli</taxon>
        <taxon>Bacillales</taxon>
        <taxon>Paenibacillaceae</taxon>
        <taxon>Cohnella</taxon>
    </lineage>
</organism>
<proteinExistence type="predicted"/>
<name>A0A7Z2VPK2_9BACL</name>
<protein>
    <submittedName>
        <fullName evidence="1">Uncharacterized protein</fullName>
    </submittedName>
</protein>
<evidence type="ECO:0000313" key="1">
    <source>
        <dbReference type="EMBL" id="QJD86725.1"/>
    </source>
</evidence>
<dbReference type="EMBL" id="CP051680">
    <property type="protein sequence ID" value="QJD86725.1"/>
    <property type="molecule type" value="Genomic_DNA"/>
</dbReference>